<sequence length="176" mass="20644">MSEQPPVDRAAIAADLERARSVLHELLDAASSVELSRRSSGTRWTNEQLLFHMVFGYMVVRRLLLLIRMFSWLPEGASRRFAHALDAATPVFDEVNYRGSALAARVYNRRRMGRHFDRLIASLQRSLARETDANLHRGMYFPVRWDPFFDDYMTAEQLYRYPGLHFDFHRHQLTLD</sequence>
<evidence type="ECO:0000313" key="2">
    <source>
        <dbReference type="EMBL" id="MCZ4584524.1"/>
    </source>
</evidence>
<dbReference type="Gene3D" id="1.20.120.450">
    <property type="entry name" value="dinb family like domain"/>
    <property type="match status" value="1"/>
</dbReference>
<name>A0AAX3YR48_RHOOP</name>
<dbReference type="Proteomes" id="UP001066327">
    <property type="component" value="Unassembled WGS sequence"/>
</dbReference>
<protein>
    <submittedName>
        <fullName evidence="3">DinB family protein</fullName>
    </submittedName>
</protein>
<dbReference type="Pfam" id="PF12867">
    <property type="entry name" value="DinB_2"/>
    <property type="match status" value="1"/>
</dbReference>
<feature type="domain" description="DinB-like" evidence="1">
    <location>
        <begin position="16"/>
        <end position="172"/>
    </location>
</feature>
<dbReference type="Proteomes" id="UP001231166">
    <property type="component" value="Chromosome"/>
</dbReference>
<dbReference type="EMBL" id="JAPWIS010000005">
    <property type="protein sequence ID" value="MCZ4584524.1"/>
    <property type="molecule type" value="Genomic_DNA"/>
</dbReference>
<evidence type="ECO:0000313" key="5">
    <source>
        <dbReference type="Proteomes" id="UP001231166"/>
    </source>
</evidence>
<gene>
    <name evidence="2" type="ORF">O4328_12650</name>
    <name evidence="3" type="ORF">Q5707_17180</name>
</gene>
<organism evidence="3 5">
    <name type="scientific">Rhodococcus opacus</name>
    <name type="common">Nocardia opaca</name>
    <dbReference type="NCBI Taxonomy" id="37919"/>
    <lineage>
        <taxon>Bacteria</taxon>
        <taxon>Bacillati</taxon>
        <taxon>Actinomycetota</taxon>
        <taxon>Actinomycetes</taxon>
        <taxon>Mycobacteriales</taxon>
        <taxon>Nocardiaceae</taxon>
        <taxon>Rhodococcus</taxon>
    </lineage>
</organism>
<evidence type="ECO:0000259" key="1">
    <source>
        <dbReference type="Pfam" id="PF12867"/>
    </source>
</evidence>
<keyword evidence="4" id="KW-1185">Reference proteome</keyword>
<proteinExistence type="predicted"/>
<dbReference type="EMBL" id="CP130953">
    <property type="protein sequence ID" value="WLF50599.1"/>
    <property type="molecule type" value="Genomic_DNA"/>
</dbReference>
<dbReference type="InterPro" id="IPR034660">
    <property type="entry name" value="DinB/YfiT-like"/>
</dbReference>
<evidence type="ECO:0000313" key="3">
    <source>
        <dbReference type="EMBL" id="WLF50599.1"/>
    </source>
</evidence>
<dbReference type="InterPro" id="IPR024775">
    <property type="entry name" value="DinB-like"/>
</dbReference>
<dbReference type="SUPFAM" id="SSF109854">
    <property type="entry name" value="DinB/YfiT-like putative metalloenzymes"/>
    <property type="match status" value="1"/>
</dbReference>
<accession>A0AAX3YR48</accession>
<dbReference type="AlphaFoldDB" id="A0AAX3YR48"/>
<evidence type="ECO:0000313" key="4">
    <source>
        <dbReference type="Proteomes" id="UP001066327"/>
    </source>
</evidence>
<reference evidence="2" key="1">
    <citation type="submission" date="2022-12" db="EMBL/GenBank/DDBJ databases">
        <authorList>
            <person name="Krivoruchko A.V."/>
            <person name="Elkin A."/>
        </authorList>
    </citation>
    <scope>NUCLEOTIDE SEQUENCE</scope>
    <source>
        <strain evidence="2">IEGM 249</strain>
    </source>
</reference>
<reference evidence="3" key="2">
    <citation type="submission" date="2023-07" db="EMBL/GenBank/DDBJ databases">
        <title>Genomic analysis of Rhodococcus opacus VOC-14 with glycol ethers degradation activity.</title>
        <authorList>
            <person name="Narkevich D.A."/>
            <person name="Hlushen A.M."/>
            <person name="Akhremchuk A.E."/>
            <person name="Sikolenko M.A."/>
            <person name="Valentovich L.N."/>
        </authorList>
    </citation>
    <scope>NUCLEOTIDE SEQUENCE</scope>
    <source>
        <strain evidence="3">VOC-14</strain>
    </source>
</reference>
<dbReference type="RefSeq" id="WP_005568905.1">
    <property type="nucleotide sequence ID" value="NZ_CAJUXZ010000012.1"/>
</dbReference>